<comment type="caution">
    <text evidence="2">The sequence shown here is derived from an EMBL/GenBank/DDBJ whole genome shotgun (WGS) entry which is preliminary data.</text>
</comment>
<evidence type="ECO:0008006" key="4">
    <source>
        <dbReference type="Google" id="ProtNLM"/>
    </source>
</evidence>
<dbReference type="Gene3D" id="3.90.190.20">
    <property type="entry name" value="Mur ligase, C-terminal domain"/>
    <property type="match status" value="1"/>
</dbReference>
<feature type="region of interest" description="Disordered" evidence="1">
    <location>
        <begin position="49"/>
        <end position="82"/>
    </location>
</feature>
<proteinExistence type="predicted"/>
<feature type="compositionally biased region" description="Basic and acidic residues" evidence="1">
    <location>
        <begin position="11"/>
        <end position="22"/>
    </location>
</feature>
<feature type="region of interest" description="Disordered" evidence="1">
    <location>
        <begin position="1"/>
        <end position="30"/>
    </location>
</feature>
<dbReference type="SUPFAM" id="SSF53244">
    <property type="entry name" value="MurD-like peptide ligases, peptide-binding domain"/>
    <property type="match status" value="1"/>
</dbReference>
<name>A0ABQ3S5N2_9ACTN</name>
<organism evidence="2 3">
    <name type="scientific">Streptomyces asoensis</name>
    <dbReference type="NCBI Taxonomy" id="249586"/>
    <lineage>
        <taxon>Bacteria</taxon>
        <taxon>Bacillati</taxon>
        <taxon>Actinomycetota</taxon>
        <taxon>Actinomycetes</taxon>
        <taxon>Kitasatosporales</taxon>
        <taxon>Streptomycetaceae</taxon>
        <taxon>Streptomyces</taxon>
    </lineage>
</organism>
<evidence type="ECO:0000313" key="3">
    <source>
        <dbReference type="Proteomes" id="UP000649259"/>
    </source>
</evidence>
<keyword evidence="3" id="KW-1185">Reference proteome</keyword>
<evidence type="ECO:0000256" key="1">
    <source>
        <dbReference type="SAM" id="MobiDB-lite"/>
    </source>
</evidence>
<dbReference type="Proteomes" id="UP000649259">
    <property type="component" value="Unassembled WGS sequence"/>
</dbReference>
<accession>A0ABQ3S5N2</accession>
<reference evidence="3" key="1">
    <citation type="submission" date="2023-07" db="EMBL/GenBank/DDBJ databases">
        <title>Whole genome shotgun sequence of Streptomyces cacaoi subsp. asoensis NBRC 13813.</title>
        <authorList>
            <person name="Komaki H."/>
            <person name="Tamura T."/>
        </authorList>
    </citation>
    <scope>NUCLEOTIDE SEQUENCE [LARGE SCALE GENOMIC DNA]</scope>
    <source>
        <strain evidence="3">NBRC 13813</strain>
    </source>
</reference>
<dbReference type="EMBL" id="BNEB01000005">
    <property type="protein sequence ID" value="GHI63242.1"/>
    <property type="molecule type" value="Genomic_DNA"/>
</dbReference>
<gene>
    <name evidence="2" type="ORF">Saso_48920</name>
</gene>
<sequence>MTPAGESAGVRVHDSYAHHPDEESADLAAASSLAGPGVRVVAVFQPFRPSPRDDVHSPAQGPANPVGWQVEPPQPGGHRPAGGVYGVLRELVRCRCGAGGSGVGAPVSGAARKASIT</sequence>
<protein>
    <recommendedName>
        <fullName evidence="4">Mur ligase C-terminal domain-containing protein</fullName>
    </recommendedName>
</protein>
<dbReference type="InterPro" id="IPR036615">
    <property type="entry name" value="Mur_ligase_C_dom_sf"/>
</dbReference>
<evidence type="ECO:0000313" key="2">
    <source>
        <dbReference type="EMBL" id="GHI63242.1"/>
    </source>
</evidence>